<organism evidence="1 2">
    <name type="scientific">Corchorus olitorius</name>
    <dbReference type="NCBI Taxonomy" id="93759"/>
    <lineage>
        <taxon>Eukaryota</taxon>
        <taxon>Viridiplantae</taxon>
        <taxon>Streptophyta</taxon>
        <taxon>Embryophyta</taxon>
        <taxon>Tracheophyta</taxon>
        <taxon>Spermatophyta</taxon>
        <taxon>Magnoliopsida</taxon>
        <taxon>eudicotyledons</taxon>
        <taxon>Gunneridae</taxon>
        <taxon>Pentapetalae</taxon>
        <taxon>rosids</taxon>
        <taxon>malvids</taxon>
        <taxon>Malvales</taxon>
        <taxon>Malvaceae</taxon>
        <taxon>Grewioideae</taxon>
        <taxon>Apeibeae</taxon>
        <taxon>Corchorus</taxon>
    </lineage>
</organism>
<dbReference type="Proteomes" id="UP000187203">
    <property type="component" value="Unassembled WGS sequence"/>
</dbReference>
<comment type="caution">
    <text evidence="1">The sequence shown here is derived from an EMBL/GenBank/DDBJ whole genome shotgun (WGS) entry which is preliminary data.</text>
</comment>
<name>A0A1R3KC29_9ROSI</name>
<gene>
    <name evidence="1" type="ORF">COLO4_09489</name>
</gene>
<evidence type="ECO:0000313" key="2">
    <source>
        <dbReference type="Proteomes" id="UP000187203"/>
    </source>
</evidence>
<keyword evidence="2" id="KW-1185">Reference proteome</keyword>
<proteinExistence type="predicted"/>
<dbReference type="EMBL" id="AWUE01014241">
    <property type="protein sequence ID" value="OMP04604.1"/>
    <property type="molecule type" value="Genomic_DNA"/>
</dbReference>
<reference evidence="2" key="1">
    <citation type="submission" date="2013-09" db="EMBL/GenBank/DDBJ databases">
        <title>Corchorus olitorius genome sequencing.</title>
        <authorList>
            <person name="Alam M."/>
            <person name="Haque M.S."/>
            <person name="Islam M.S."/>
            <person name="Emdad E.M."/>
            <person name="Islam M.M."/>
            <person name="Ahmed B."/>
            <person name="Halim A."/>
            <person name="Hossen Q.M.M."/>
            <person name="Hossain M.Z."/>
            <person name="Ahmed R."/>
            <person name="Khan M.M."/>
            <person name="Islam R."/>
            <person name="Rashid M.M."/>
            <person name="Khan S.A."/>
            <person name="Rahman M.S."/>
            <person name="Alam M."/>
            <person name="Yahiya A.S."/>
            <person name="Khan M.S."/>
            <person name="Azam M.S."/>
            <person name="Haque T."/>
            <person name="Lashkar M.Z.H."/>
            <person name="Akhand A.I."/>
            <person name="Morshed G."/>
            <person name="Roy S."/>
            <person name="Uddin K.S."/>
            <person name="Rabeya T."/>
            <person name="Hossain A.S."/>
            <person name="Chowdhury A."/>
            <person name="Snigdha A.R."/>
            <person name="Mortoza M.S."/>
            <person name="Matin S.A."/>
            <person name="Hoque S.M.E."/>
            <person name="Islam M.K."/>
            <person name="Roy D.K."/>
            <person name="Haider R."/>
            <person name="Moosa M.M."/>
            <person name="Elias S.M."/>
            <person name="Hasan A.M."/>
            <person name="Jahan S."/>
            <person name="Shafiuddin M."/>
            <person name="Mahmood N."/>
            <person name="Shommy N.S."/>
        </authorList>
    </citation>
    <scope>NUCLEOTIDE SEQUENCE [LARGE SCALE GENOMIC DNA]</scope>
    <source>
        <strain evidence="2">cv. O-4</strain>
    </source>
</reference>
<accession>A0A1R3KC29</accession>
<dbReference type="AlphaFoldDB" id="A0A1R3KC29"/>
<sequence length="73" mass="7821">MGAAIVLKNQKFESKPSPLNPKLTAIGSSSAQITFVSSVFYGLKNLAKARNGGKQAGEDSLRMVLYLSSWGPY</sequence>
<evidence type="ECO:0000313" key="1">
    <source>
        <dbReference type="EMBL" id="OMP04604.1"/>
    </source>
</evidence>
<protein>
    <submittedName>
        <fullName evidence="1">Uncharacterized protein</fullName>
    </submittedName>
</protein>
<dbReference type="OrthoDB" id="1668405at2759"/>